<accession>A0A0C9TNF4</accession>
<dbReference type="EMBL" id="KN819562">
    <property type="protein sequence ID" value="KIJ08746.1"/>
    <property type="molecule type" value="Genomic_DNA"/>
</dbReference>
<evidence type="ECO:0000313" key="1">
    <source>
        <dbReference type="EMBL" id="KIJ08746.1"/>
    </source>
</evidence>
<gene>
    <name evidence="1" type="ORF">PAXINDRAFT_172794</name>
</gene>
<protein>
    <submittedName>
        <fullName evidence="1">Uncharacterized protein</fullName>
    </submittedName>
</protein>
<reference evidence="2" key="2">
    <citation type="submission" date="2015-01" db="EMBL/GenBank/DDBJ databases">
        <title>Evolutionary Origins and Diversification of the Mycorrhizal Mutualists.</title>
        <authorList>
            <consortium name="DOE Joint Genome Institute"/>
            <consortium name="Mycorrhizal Genomics Consortium"/>
            <person name="Kohler A."/>
            <person name="Kuo A."/>
            <person name="Nagy L.G."/>
            <person name="Floudas D."/>
            <person name="Copeland A."/>
            <person name="Barry K.W."/>
            <person name="Cichocki N."/>
            <person name="Veneault-Fourrey C."/>
            <person name="LaButti K."/>
            <person name="Lindquist E.A."/>
            <person name="Lipzen A."/>
            <person name="Lundell T."/>
            <person name="Morin E."/>
            <person name="Murat C."/>
            <person name="Riley R."/>
            <person name="Ohm R."/>
            <person name="Sun H."/>
            <person name="Tunlid A."/>
            <person name="Henrissat B."/>
            <person name="Grigoriev I.V."/>
            <person name="Hibbett D.S."/>
            <person name="Martin F."/>
        </authorList>
    </citation>
    <scope>NUCLEOTIDE SEQUENCE [LARGE SCALE GENOMIC DNA]</scope>
    <source>
        <strain evidence="2">ATCC 200175</strain>
    </source>
</reference>
<organism evidence="1 2">
    <name type="scientific">Paxillus involutus ATCC 200175</name>
    <dbReference type="NCBI Taxonomy" id="664439"/>
    <lineage>
        <taxon>Eukaryota</taxon>
        <taxon>Fungi</taxon>
        <taxon>Dikarya</taxon>
        <taxon>Basidiomycota</taxon>
        <taxon>Agaricomycotina</taxon>
        <taxon>Agaricomycetes</taxon>
        <taxon>Agaricomycetidae</taxon>
        <taxon>Boletales</taxon>
        <taxon>Paxilineae</taxon>
        <taxon>Paxillaceae</taxon>
        <taxon>Paxillus</taxon>
    </lineage>
</organism>
<sequence length="132" mass="15400">MRQEMLDYMAVYRWKDGQLSPGGTVAFNRIFWVAGVRIEDIRLAASNSPCHGRNRRSETCRHFPPSKRFSDRRRIWSDDARLQRVHGLETEAQKRKVGGIWFFDDSRELALRYDGVGFPARKITFPIVLGDQ</sequence>
<dbReference type="HOGENOM" id="CLU_1917706_0_0_1"/>
<dbReference type="AlphaFoldDB" id="A0A0C9TNF4"/>
<dbReference type="Proteomes" id="UP000053647">
    <property type="component" value="Unassembled WGS sequence"/>
</dbReference>
<reference evidence="1 2" key="1">
    <citation type="submission" date="2014-06" db="EMBL/GenBank/DDBJ databases">
        <authorList>
            <consortium name="DOE Joint Genome Institute"/>
            <person name="Kuo A."/>
            <person name="Kohler A."/>
            <person name="Nagy L.G."/>
            <person name="Floudas D."/>
            <person name="Copeland A."/>
            <person name="Barry K.W."/>
            <person name="Cichocki N."/>
            <person name="Veneault-Fourrey C."/>
            <person name="LaButti K."/>
            <person name="Lindquist E.A."/>
            <person name="Lipzen A."/>
            <person name="Lundell T."/>
            <person name="Morin E."/>
            <person name="Murat C."/>
            <person name="Sun H."/>
            <person name="Tunlid A."/>
            <person name="Henrissat B."/>
            <person name="Grigoriev I.V."/>
            <person name="Hibbett D.S."/>
            <person name="Martin F."/>
            <person name="Nordberg H.P."/>
            <person name="Cantor M.N."/>
            <person name="Hua S.X."/>
        </authorList>
    </citation>
    <scope>NUCLEOTIDE SEQUENCE [LARGE SCALE GENOMIC DNA]</scope>
    <source>
        <strain evidence="1 2">ATCC 200175</strain>
    </source>
</reference>
<evidence type="ECO:0000313" key="2">
    <source>
        <dbReference type="Proteomes" id="UP000053647"/>
    </source>
</evidence>
<proteinExistence type="predicted"/>
<name>A0A0C9TNF4_PAXIN</name>
<keyword evidence="2" id="KW-1185">Reference proteome</keyword>